<evidence type="ECO:0000256" key="1">
    <source>
        <dbReference type="ARBA" id="ARBA00022490"/>
    </source>
</evidence>
<dbReference type="InterPro" id="IPR048635">
    <property type="entry name" value="MFD_D3"/>
</dbReference>
<evidence type="ECO:0000256" key="4">
    <source>
        <dbReference type="ARBA" id="ARBA00022801"/>
    </source>
</evidence>
<dbReference type="SMART" id="SM01058">
    <property type="entry name" value="CarD_TRCF"/>
    <property type="match status" value="1"/>
</dbReference>
<dbReference type="PROSITE" id="PS51194">
    <property type="entry name" value="HELICASE_CTER"/>
    <property type="match status" value="1"/>
</dbReference>
<evidence type="ECO:0000256" key="2">
    <source>
        <dbReference type="ARBA" id="ARBA00022741"/>
    </source>
</evidence>
<keyword evidence="7 9" id="KW-0238">DNA-binding</keyword>
<dbReference type="SUPFAM" id="SSF143517">
    <property type="entry name" value="TRCF domain-like"/>
    <property type="match status" value="1"/>
</dbReference>
<dbReference type="InterPro" id="IPR041471">
    <property type="entry name" value="UvrB_inter"/>
</dbReference>
<protein>
    <recommendedName>
        <fullName evidence="9">Transcription-repair-coupling factor</fullName>
        <shortName evidence="9">TRCF</shortName>
        <ecNumber evidence="9">3.6.4.-</ecNumber>
    </recommendedName>
</protein>
<dbReference type="EC" id="3.6.4.-" evidence="9"/>
<dbReference type="HAMAP" id="MF_00969">
    <property type="entry name" value="TRCF"/>
    <property type="match status" value="1"/>
</dbReference>
<dbReference type="Pfam" id="PF00271">
    <property type="entry name" value="Helicase_C"/>
    <property type="match status" value="1"/>
</dbReference>
<dbReference type="Pfam" id="PF21132">
    <property type="entry name" value="MFD_D3"/>
    <property type="match status" value="1"/>
</dbReference>
<dbReference type="Gene3D" id="3.40.50.300">
    <property type="entry name" value="P-loop containing nucleotide triphosphate hydrolases"/>
    <property type="match status" value="2"/>
</dbReference>
<dbReference type="InterPro" id="IPR014001">
    <property type="entry name" value="Helicase_ATP-bd"/>
</dbReference>
<evidence type="ECO:0000256" key="3">
    <source>
        <dbReference type="ARBA" id="ARBA00022763"/>
    </source>
</evidence>
<sequence>MAALADMLAWLVPEVDVLRFPAWDCLPYDRISPNPAIVAERSATLSQLLEPAPKAGRIVLSTVHALVQRVPPRAVFAGQSVTVKAGETLDAAMLAELLVGNGYTRVDTVMERGEFATRGGIFDVFPADASEPVRLDLFGDEVDHIRAFDVASQRSTRELATFSLSPVSEYALDKASISRFQTGWREVFGVSAQQDVLYRQISEGIHAAGAEHYVPLFHDGDGQHMETLLDYVPNVALSFERDTPDILSTRLEMIADHYQARCAATQDGEMPYRPLPPHRLYLTQHGWGAMVKGHPSVMLSPFAQPEGADGIDAGYRPGPMFSSLGGAAREGVFEHFGRQVADWAKEGRRTYVTAWSRGSQERIAHLLKEHGVEAGVYQDWKSAAGMPKAQAGLVVLGLERGFVSDRYAFVSEQDLLGERLSRPPRKKRKTGDFITQIGEISEGDLVVHEEYGIGRYVGLETVREGRVAHDYLSVLYDGEQRLLLPVENIDLLSRFGSEQDGVQLDRLGGTSWQARKAKMKTRLREMAGELIRTAAARAMKQAPLMVPEEGVWDEFCARFPYVETDDQARAIADVLEDMNSGRPMDRLVCGDVGFGKTEVAMRAAFVAAMSGMQVALIVPTTLLARQHYIGFTKRFEGLPVKIAQLSRMVTAKEATKVREGIAEGSIDIVIGTHALLAKTVSFNRLGMLIIDEEQHFGVSHKEKLKALREDVHVLTLSATPLPRTLQLSLTGVREMSLIATPPTDRLAVRTFITPFDRVMIREAIQRERFRGGQIFCVVPRLTDIRHMADRLKEIVPDARVTEAHGRLTPAELENVMAEFSEGKYDILLSTNIVESGLDMPAVNTIIIHRADMFGLGQLYQLRGRVGRAKQRGYAYLTWPQNRTLSATSVKRLEIMQTLDSLGAGFTLASHDLDMRGAGNLLGDEQSGHIREVGIELYQQMLQEAVTDLRQMRGKGELEHESWTPSIILGLPVLLPEEYVKDLSVRLGLYRRIASLKDETDVEAMRVELVDRFGSLPQEVQNLLDVVMIKKLSREAGVERVEAGPKGMVLQFRGNKFANAEGLIRWATRNQRAGVKIRPDQKLAIVREMTNAVRISMARKVLTSLCKLLKKGEKKAAPKATEKEAS</sequence>
<dbReference type="Pfam" id="PF03461">
    <property type="entry name" value="TRCF"/>
    <property type="match status" value="1"/>
</dbReference>
<dbReference type="Gene3D" id="3.90.1150.50">
    <property type="entry name" value="Transcription-repair-coupling factor, D7 domain"/>
    <property type="match status" value="1"/>
</dbReference>
<dbReference type="PROSITE" id="PS51192">
    <property type="entry name" value="HELICASE_ATP_BIND_1"/>
    <property type="match status" value="1"/>
</dbReference>
<dbReference type="Gene3D" id="3.40.50.11180">
    <property type="match status" value="1"/>
</dbReference>
<comment type="function">
    <text evidence="9">Couples transcription and DNA repair by recognizing RNA polymerase (RNAP) stalled at DNA lesions. Mediates ATP-dependent release of RNAP and its truncated transcript from the DNA, and recruitment of nucleotide excision repair machinery to the damaged site.</text>
</comment>
<keyword evidence="2 9" id="KW-0547">Nucleotide-binding</keyword>
<dbReference type="SUPFAM" id="SSF52540">
    <property type="entry name" value="P-loop containing nucleoside triphosphate hydrolases"/>
    <property type="match status" value="4"/>
</dbReference>
<dbReference type="Gene3D" id="3.30.2060.10">
    <property type="entry name" value="Penicillin-binding protein 1b domain"/>
    <property type="match status" value="1"/>
</dbReference>
<evidence type="ECO:0000256" key="9">
    <source>
        <dbReference type="HAMAP-Rule" id="MF_00969"/>
    </source>
</evidence>
<dbReference type="InterPro" id="IPR037235">
    <property type="entry name" value="TRCF-like_C_D7"/>
</dbReference>
<dbReference type="NCBIfam" id="TIGR00580">
    <property type="entry name" value="mfd"/>
    <property type="match status" value="1"/>
</dbReference>
<dbReference type="InterPro" id="IPR027417">
    <property type="entry name" value="P-loop_NTPase"/>
</dbReference>
<proteinExistence type="inferred from homology"/>
<gene>
    <name evidence="9" type="primary">mfd</name>
    <name evidence="12" type="ORF">AA15669_1499</name>
</gene>
<dbReference type="SUPFAM" id="SSF141259">
    <property type="entry name" value="CarD-like"/>
    <property type="match status" value="1"/>
</dbReference>
<dbReference type="InterPro" id="IPR047112">
    <property type="entry name" value="RecG/Mfd"/>
</dbReference>
<keyword evidence="5 12" id="KW-0347">Helicase</keyword>
<keyword evidence="1 9" id="KW-0963">Cytoplasm</keyword>
<keyword evidence="6 9" id="KW-0067">ATP-binding</keyword>
<dbReference type="Proteomes" id="UP001062901">
    <property type="component" value="Unassembled WGS sequence"/>
</dbReference>
<evidence type="ECO:0000313" key="12">
    <source>
        <dbReference type="EMBL" id="GBQ07712.1"/>
    </source>
</evidence>
<evidence type="ECO:0000259" key="10">
    <source>
        <dbReference type="PROSITE" id="PS51192"/>
    </source>
</evidence>
<evidence type="ECO:0000313" key="13">
    <source>
        <dbReference type="Proteomes" id="UP001062901"/>
    </source>
</evidence>
<name>A0ABQ0P058_9PROT</name>
<keyword evidence="3 9" id="KW-0227">DNA damage</keyword>
<reference evidence="12" key="1">
    <citation type="submission" date="2013-04" db="EMBL/GenBank/DDBJ databases">
        <title>The genome sequencing project of 58 acetic acid bacteria.</title>
        <authorList>
            <person name="Okamoto-Kainuma A."/>
            <person name="Ishikawa M."/>
            <person name="Umino S."/>
            <person name="Koizumi Y."/>
            <person name="Shiwa Y."/>
            <person name="Yoshikawa H."/>
            <person name="Matsutani M."/>
            <person name="Matsushita K."/>
        </authorList>
    </citation>
    <scope>NUCLEOTIDE SEQUENCE</scope>
    <source>
        <strain evidence="12">DSM 15669</strain>
    </source>
</reference>
<dbReference type="EMBL" id="BAQD01000043">
    <property type="protein sequence ID" value="GBQ07712.1"/>
    <property type="molecule type" value="Genomic_DNA"/>
</dbReference>
<dbReference type="InterPro" id="IPR001650">
    <property type="entry name" value="Helicase_C-like"/>
</dbReference>
<comment type="caution">
    <text evidence="12">The sequence shown here is derived from an EMBL/GenBank/DDBJ whole genome shotgun (WGS) entry which is preliminary data.</text>
</comment>
<evidence type="ECO:0000259" key="11">
    <source>
        <dbReference type="PROSITE" id="PS51194"/>
    </source>
</evidence>
<feature type="domain" description="Helicase C-terminal" evidence="11">
    <location>
        <begin position="759"/>
        <end position="913"/>
    </location>
</feature>
<accession>A0ABQ0P058</accession>
<evidence type="ECO:0000256" key="7">
    <source>
        <dbReference type="ARBA" id="ARBA00023125"/>
    </source>
</evidence>
<dbReference type="InterPro" id="IPR004576">
    <property type="entry name" value="Mfd"/>
</dbReference>
<keyword evidence="13" id="KW-1185">Reference proteome</keyword>
<dbReference type="Gene3D" id="3.40.50.11140">
    <property type="match status" value="1"/>
</dbReference>
<dbReference type="PANTHER" id="PTHR47964:SF1">
    <property type="entry name" value="ATP-DEPENDENT DNA HELICASE HOMOLOG RECG, CHLOROPLASTIC"/>
    <property type="match status" value="1"/>
</dbReference>
<dbReference type="SMART" id="SM00982">
    <property type="entry name" value="TRCF"/>
    <property type="match status" value="1"/>
</dbReference>
<feature type="domain" description="Helicase ATP-binding" evidence="10">
    <location>
        <begin position="577"/>
        <end position="738"/>
    </location>
</feature>
<keyword evidence="8 9" id="KW-0234">DNA repair</keyword>
<evidence type="ECO:0000256" key="5">
    <source>
        <dbReference type="ARBA" id="ARBA00022806"/>
    </source>
</evidence>
<dbReference type="InterPro" id="IPR036101">
    <property type="entry name" value="CarD-like/TRCF_RID_sf"/>
</dbReference>
<dbReference type="InterPro" id="IPR003711">
    <property type="entry name" value="CarD-like/TRCF_RID"/>
</dbReference>
<dbReference type="Pfam" id="PF17757">
    <property type="entry name" value="UvrB_inter"/>
    <property type="match status" value="1"/>
</dbReference>
<comment type="similarity">
    <text evidence="9">In the N-terminal section; belongs to the UvrB family.</text>
</comment>
<dbReference type="Gene3D" id="2.40.10.170">
    <property type="match status" value="1"/>
</dbReference>
<dbReference type="CDD" id="cd17991">
    <property type="entry name" value="DEXHc_TRCF"/>
    <property type="match status" value="1"/>
</dbReference>
<dbReference type="SMART" id="SM00490">
    <property type="entry name" value="HELICc"/>
    <property type="match status" value="1"/>
</dbReference>
<evidence type="ECO:0000256" key="8">
    <source>
        <dbReference type="ARBA" id="ARBA00023204"/>
    </source>
</evidence>
<keyword evidence="4 9" id="KW-0378">Hydrolase</keyword>
<dbReference type="PANTHER" id="PTHR47964">
    <property type="entry name" value="ATP-DEPENDENT DNA HELICASE HOMOLOG RECG, CHLOROPLASTIC"/>
    <property type="match status" value="1"/>
</dbReference>
<dbReference type="Pfam" id="PF02559">
    <property type="entry name" value="CarD_TRCF_RID"/>
    <property type="match status" value="1"/>
</dbReference>
<comment type="similarity">
    <text evidence="9">In the C-terminal section; belongs to the helicase family. RecG subfamily.</text>
</comment>
<dbReference type="InterPro" id="IPR005118">
    <property type="entry name" value="TRCF_C"/>
</dbReference>
<dbReference type="GO" id="GO:0004386">
    <property type="term" value="F:helicase activity"/>
    <property type="evidence" value="ECO:0007669"/>
    <property type="project" value="UniProtKB-KW"/>
</dbReference>
<dbReference type="SMART" id="SM00487">
    <property type="entry name" value="DEXDc"/>
    <property type="match status" value="1"/>
</dbReference>
<organism evidence="12 13">
    <name type="scientific">Saccharibacter floricola DSM 15669</name>
    <dbReference type="NCBI Taxonomy" id="1123227"/>
    <lineage>
        <taxon>Bacteria</taxon>
        <taxon>Pseudomonadati</taxon>
        <taxon>Pseudomonadota</taxon>
        <taxon>Alphaproteobacteria</taxon>
        <taxon>Acetobacterales</taxon>
        <taxon>Acetobacteraceae</taxon>
        <taxon>Saccharibacter</taxon>
    </lineage>
</organism>
<comment type="subcellular location">
    <subcellularLocation>
        <location evidence="9">Cytoplasm</location>
    </subcellularLocation>
</comment>
<dbReference type="InterPro" id="IPR011545">
    <property type="entry name" value="DEAD/DEAH_box_helicase_dom"/>
</dbReference>
<evidence type="ECO:0000256" key="6">
    <source>
        <dbReference type="ARBA" id="ARBA00022840"/>
    </source>
</evidence>
<dbReference type="Pfam" id="PF00270">
    <property type="entry name" value="DEAD"/>
    <property type="match status" value="1"/>
</dbReference>